<dbReference type="Gene3D" id="3.40.50.720">
    <property type="entry name" value="NAD(P)-binding Rossmann-like Domain"/>
    <property type="match status" value="1"/>
</dbReference>
<dbReference type="CDD" id="cd05344">
    <property type="entry name" value="BKR_like_SDR_like"/>
    <property type="match status" value="1"/>
</dbReference>
<keyword evidence="3" id="KW-1185">Reference proteome</keyword>
<dbReference type="EMBL" id="AP027142">
    <property type="protein sequence ID" value="BDV33565.1"/>
    <property type="molecule type" value="Genomic_DNA"/>
</dbReference>
<gene>
    <name evidence="2" type="ORF">SS37A_10940</name>
</gene>
<dbReference type="InterPro" id="IPR050259">
    <property type="entry name" value="SDR"/>
</dbReference>
<dbReference type="Pfam" id="PF13561">
    <property type="entry name" value="adh_short_C2"/>
    <property type="match status" value="1"/>
</dbReference>
<dbReference type="PANTHER" id="PTHR42879:SF6">
    <property type="entry name" value="NADPH-DEPENDENT REDUCTASE BACG"/>
    <property type="match status" value="1"/>
</dbReference>
<evidence type="ECO:0000313" key="2">
    <source>
        <dbReference type="EMBL" id="BDV33565.1"/>
    </source>
</evidence>
<reference evidence="2 3" key="1">
    <citation type="journal article" date="2023" name="Int. J. Syst. Evol. Microbiol.">
        <title>Methylocystis iwaonis sp. nov., a type II methane-oxidizing bacterium from surface soil of a rice paddy field in Japan, and emended description of the genus Methylocystis (ex Whittenbury et al. 1970) Bowman et al. 1993.</title>
        <authorList>
            <person name="Kaise H."/>
            <person name="Sawadogo J.B."/>
            <person name="Alam M.S."/>
            <person name="Ueno C."/>
            <person name="Dianou D."/>
            <person name="Shinjo R."/>
            <person name="Asakawa S."/>
        </authorList>
    </citation>
    <scope>NUCLEOTIDE SEQUENCE [LARGE SCALE GENOMIC DNA]</scope>
    <source>
        <strain evidence="2 3">SS37A-Re</strain>
    </source>
</reference>
<proteinExistence type="inferred from homology"/>
<dbReference type="PRINTS" id="PR00081">
    <property type="entry name" value="GDHRDH"/>
</dbReference>
<dbReference type="PANTHER" id="PTHR42879">
    <property type="entry name" value="3-OXOACYL-(ACYL-CARRIER-PROTEIN) REDUCTASE"/>
    <property type="match status" value="1"/>
</dbReference>
<evidence type="ECO:0000256" key="1">
    <source>
        <dbReference type="ARBA" id="ARBA00006484"/>
    </source>
</evidence>
<evidence type="ECO:0000313" key="3">
    <source>
        <dbReference type="Proteomes" id="UP001317629"/>
    </source>
</evidence>
<dbReference type="SUPFAM" id="SSF51735">
    <property type="entry name" value="NAD(P)-binding Rossmann-fold domains"/>
    <property type="match status" value="1"/>
</dbReference>
<dbReference type="InterPro" id="IPR036291">
    <property type="entry name" value="NAD(P)-bd_dom_sf"/>
</dbReference>
<dbReference type="Proteomes" id="UP001317629">
    <property type="component" value="Chromosome"/>
</dbReference>
<sequence length="260" mass="27181">MDLGIKGKRAIVCASSKGLGRGVAQKLAEAGAILTLNSRTVATLEHAASEIRATYGVEVQAVAADVTSEEGRQRLLEAEPRPDILITNAGGPPPGLWSDWDRDAWLDAIDANMLTPIFLMTSVLPGMISRKWGRIVNITSATVKSPVAELGLSTAARSGLTGFVAGAARQVAKDGVIINNLLPGPHETDRMVSLLSKMASARGLSVEDVRNEAYAANPTGRFGSPEEFGAMAAFLCSEYAGYIVGQNILLDGGAFGSTLG</sequence>
<protein>
    <submittedName>
        <fullName evidence="2">3-oxoacyl-ACP reductase</fullName>
    </submittedName>
</protein>
<name>A0ABM8E6M6_9HYPH</name>
<dbReference type="RefSeq" id="WP_281931045.1">
    <property type="nucleotide sequence ID" value="NZ_AP027142.1"/>
</dbReference>
<comment type="similarity">
    <text evidence="1">Belongs to the short-chain dehydrogenases/reductases (SDR) family.</text>
</comment>
<organism evidence="2 3">
    <name type="scientific">Methylocystis iwaonis</name>
    <dbReference type="NCBI Taxonomy" id="2885079"/>
    <lineage>
        <taxon>Bacteria</taxon>
        <taxon>Pseudomonadati</taxon>
        <taxon>Pseudomonadota</taxon>
        <taxon>Alphaproteobacteria</taxon>
        <taxon>Hyphomicrobiales</taxon>
        <taxon>Methylocystaceae</taxon>
        <taxon>Methylocystis</taxon>
    </lineage>
</organism>
<dbReference type="InterPro" id="IPR002347">
    <property type="entry name" value="SDR_fam"/>
</dbReference>
<accession>A0ABM8E6M6</accession>